<feature type="transmembrane region" description="Helical" evidence="6">
    <location>
        <begin position="313"/>
        <end position="333"/>
    </location>
</feature>
<evidence type="ECO:0000313" key="9">
    <source>
        <dbReference type="Proteomes" id="UP000278673"/>
    </source>
</evidence>
<dbReference type="Gene3D" id="1.20.1250.20">
    <property type="entry name" value="MFS general substrate transporter like domains"/>
    <property type="match status" value="2"/>
</dbReference>
<feature type="compositionally biased region" description="Low complexity" evidence="5">
    <location>
        <begin position="421"/>
        <end position="435"/>
    </location>
</feature>
<dbReference type="PANTHER" id="PTHR23514">
    <property type="entry name" value="BYPASS OF STOP CODON PROTEIN 6"/>
    <property type="match status" value="1"/>
</dbReference>
<evidence type="ECO:0000256" key="1">
    <source>
        <dbReference type="ARBA" id="ARBA00004651"/>
    </source>
</evidence>
<feature type="transmembrane region" description="Helical" evidence="6">
    <location>
        <begin position="247"/>
        <end position="264"/>
    </location>
</feature>
<keyword evidence="9" id="KW-1185">Reference proteome</keyword>
<dbReference type="InterPro" id="IPR051788">
    <property type="entry name" value="MFS_Transporter"/>
</dbReference>
<feature type="transmembrane region" description="Helical" evidence="6">
    <location>
        <begin position="397"/>
        <end position="418"/>
    </location>
</feature>
<feature type="domain" description="Major facilitator superfamily (MFS) profile" evidence="7">
    <location>
        <begin position="51"/>
        <end position="423"/>
    </location>
</feature>
<keyword evidence="3 6" id="KW-1133">Transmembrane helix</keyword>
<dbReference type="EMBL" id="RFFJ01000177">
    <property type="protein sequence ID" value="RMI34499.1"/>
    <property type="molecule type" value="Genomic_DNA"/>
</dbReference>
<dbReference type="GO" id="GO:0022857">
    <property type="term" value="F:transmembrane transporter activity"/>
    <property type="evidence" value="ECO:0007669"/>
    <property type="project" value="InterPro"/>
</dbReference>
<dbReference type="PROSITE" id="PS50850">
    <property type="entry name" value="MFS"/>
    <property type="match status" value="1"/>
</dbReference>
<feature type="transmembrane region" description="Helical" evidence="6">
    <location>
        <begin position="116"/>
        <end position="135"/>
    </location>
</feature>
<evidence type="ECO:0000313" key="8">
    <source>
        <dbReference type="EMBL" id="RMI34499.1"/>
    </source>
</evidence>
<feature type="transmembrane region" description="Helical" evidence="6">
    <location>
        <begin position="284"/>
        <end position="301"/>
    </location>
</feature>
<accession>A0A3M2LA82</accession>
<evidence type="ECO:0000256" key="3">
    <source>
        <dbReference type="ARBA" id="ARBA00022989"/>
    </source>
</evidence>
<feature type="transmembrane region" description="Helical" evidence="6">
    <location>
        <begin position="81"/>
        <end position="104"/>
    </location>
</feature>
<feature type="transmembrane region" description="Helical" evidence="6">
    <location>
        <begin position="141"/>
        <end position="159"/>
    </location>
</feature>
<feature type="region of interest" description="Disordered" evidence="5">
    <location>
        <begin position="421"/>
        <end position="448"/>
    </location>
</feature>
<comment type="subcellular location">
    <subcellularLocation>
        <location evidence="1">Cell membrane</location>
        <topology evidence="1">Multi-pass membrane protein</topology>
    </subcellularLocation>
</comment>
<feature type="transmembrane region" description="Helical" evidence="6">
    <location>
        <begin position="180"/>
        <end position="199"/>
    </location>
</feature>
<evidence type="ECO:0000256" key="5">
    <source>
        <dbReference type="SAM" id="MobiDB-lite"/>
    </source>
</evidence>
<evidence type="ECO:0000256" key="6">
    <source>
        <dbReference type="SAM" id="Phobius"/>
    </source>
</evidence>
<sequence>MSLPDPPGEPREPRPEPSTGPHPTPSPPTVEPPTVAPSAVEPSHAARVRRARVSVGTVFALHGAASGSFVTRIPWLQDQLGLSTAALGLALAFPAVGASVAMPLASRVIHRHGARAAVRGLLALWIAASALPVMAPNMPALCVLLLLFGATAGMADVAMNAQGVEVEERHGRSIMSGLHGLWSVGTLTGSALGVGAVALEWDARVHLPLVVALLLLAVVPACRGLLDVRPSGDEAAPPRFALPPRSALLIGAVGICAVLAEGGSMDWSGVYLRDLTGASETVAAASYTAFATTMAVARLLGDAVVRRLGPVRTVRCGGGLAALGGLLVVTATVPAQGVAGFALIGVGIAVVVPLTFAAAGHSGPNPSRAIAGVATITYTASLVAPTLIGAIGELASLRASFALVTVATALLVVGAGVLGRGSRPSAPVASAPGAGKRTPPRAGDRAEG</sequence>
<evidence type="ECO:0000256" key="4">
    <source>
        <dbReference type="ARBA" id="ARBA00023136"/>
    </source>
</evidence>
<dbReference type="RefSeq" id="WP_122399111.1">
    <property type="nucleotide sequence ID" value="NZ_RFFJ01000177.1"/>
</dbReference>
<dbReference type="CDD" id="cd17393">
    <property type="entry name" value="MFS_MosC_like"/>
    <property type="match status" value="1"/>
</dbReference>
<protein>
    <submittedName>
        <fullName evidence="8">MFS transporter</fullName>
    </submittedName>
</protein>
<comment type="caution">
    <text evidence="8">The sequence shown here is derived from an EMBL/GenBank/DDBJ whole genome shotgun (WGS) entry which is preliminary data.</text>
</comment>
<dbReference type="InterPro" id="IPR011701">
    <property type="entry name" value="MFS"/>
</dbReference>
<name>A0A3M2LA82_9ACTN</name>
<dbReference type="InterPro" id="IPR036259">
    <property type="entry name" value="MFS_trans_sf"/>
</dbReference>
<evidence type="ECO:0000259" key="7">
    <source>
        <dbReference type="PROSITE" id="PS50850"/>
    </source>
</evidence>
<keyword evidence="4 6" id="KW-0472">Membrane</keyword>
<dbReference type="AlphaFoldDB" id="A0A3M2LA82"/>
<evidence type="ECO:0000256" key="2">
    <source>
        <dbReference type="ARBA" id="ARBA00022692"/>
    </source>
</evidence>
<dbReference type="PANTHER" id="PTHR23514:SF13">
    <property type="entry name" value="INNER MEMBRANE PROTEIN YBJJ"/>
    <property type="match status" value="1"/>
</dbReference>
<dbReference type="InterPro" id="IPR020846">
    <property type="entry name" value="MFS_dom"/>
</dbReference>
<feature type="compositionally biased region" description="Pro residues" evidence="5">
    <location>
        <begin position="16"/>
        <end position="35"/>
    </location>
</feature>
<keyword evidence="2 6" id="KW-0812">Transmembrane</keyword>
<dbReference type="SUPFAM" id="SSF103473">
    <property type="entry name" value="MFS general substrate transporter"/>
    <property type="match status" value="1"/>
</dbReference>
<feature type="region of interest" description="Disordered" evidence="5">
    <location>
        <begin position="1"/>
        <end position="42"/>
    </location>
</feature>
<gene>
    <name evidence="8" type="ORF">EBN88_23755</name>
</gene>
<feature type="transmembrane region" description="Helical" evidence="6">
    <location>
        <begin position="370"/>
        <end position="391"/>
    </location>
</feature>
<feature type="transmembrane region" description="Helical" evidence="6">
    <location>
        <begin position="205"/>
        <end position="226"/>
    </location>
</feature>
<organism evidence="8 9">
    <name type="scientific">Streptomyces triticirhizae</name>
    <dbReference type="NCBI Taxonomy" id="2483353"/>
    <lineage>
        <taxon>Bacteria</taxon>
        <taxon>Bacillati</taxon>
        <taxon>Actinomycetota</taxon>
        <taxon>Actinomycetes</taxon>
        <taxon>Kitasatosporales</taxon>
        <taxon>Streptomycetaceae</taxon>
        <taxon>Streptomyces</taxon>
    </lineage>
</organism>
<feature type="transmembrane region" description="Helical" evidence="6">
    <location>
        <begin position="339"/>
        <end position="358"/>
    </location>
</feature>
<reference evidence="8 9" key="1">
    <citation type="submission" date="2018-10" db="EMBL/GenBank/DDBJ databases">
        <title>Isolation, diversity and antifungal activity of actinobacteria from wheat.</title>
        <authorList>
            <person name="Han C."/>
        </authorList>
    </citation>
    <scope>NUCLEOTIDE SEQUENCE [LARGE SCALE GENOMIC DNA]</scope>
    <source>
        <strain evidence="8 9">NEAU-YY642</strain>
    </source>
</reference>
<dbReference type="GO" id="GO:0005886">
    <property type="term" value="C:plasma membrane"/>
    <property type="evidence" value="ECO:0007669"/>
    <property type="project" value="UniProtKB-SubCell"/>
</dbReference>
<proteinExistence type="predicted"/>
<dbReference type="Proteomes" id="UP000278673">
    <property type="component" value="Unassembled WGS sequence"/>
</dbReference>
<dbReference type="Pfam" id="PF07690">
    <property type="entry name" value="MFS_1"/>
    <property type="match status" value="2"/>
</dbReference>